<gene>
    <name evidence="3" type="ORF">FD06_GL001222</name>
</gene>
<dbReference type="OrthoDB" id="2322259at2"/>
<protein>
    <recommendedName>
        <fullName evidence="2">DUF3899 domain-containing protein</fullName>
    </recommendedName>
</protein>
<keyword evidence="1" id="KW-0472">Membrane</keyword>
<dbReference type="EMBL" id="AYYQ01000005">
    <property type="protein sequence ID" value="KRM69340.1"/>
    <property type="molecule type" value="Genomic_DNA"/>
</dbReference>
<name>A0A0R2B308_9LACO</name>
<evidence type="ECO:0000313" key="4">
    <source>
        <dbReference type="Proteomes" id="UP000052012"/>
    </source>
</evidence>
<feature type="transmembrane region" description="Helical" evidence="1">
    <location>
        <begin position="6"/>
        <end position="27"/>
    </location>
</feature>
<keyword evidence="1" id="KW-0812">Transmembrane</keyword>
<sequence length="79" mass="9009">MLGMFLIIVSLCIIVFHGGLFTGWRVFHRKGDNVRNENEKIPYNKIGRLKNKPIRIGRLDTILLLSGLYLSVLSVLITI</sequence>
<dbReference type="AlphaFoldDB" id="A0A0R2B308"/>
<reference evidence="3 4" key="1">
    <citation type="journal article" date="2015" name="Genome Announc.">
        <title>Expanding the biotechnology potential of lactobacilli through comparative genomics of 213 strains and associated genera.</title>
        <authorList>
            <person name="Sun Z."/>
            <person name="Harris H.M."/>
            <person name="McCann A."/>
            <person name="Guo C."/>
            <person name="Argimon S."/>
            <person name="Zhang W."/>
            <person name="Yang X."/>
            <person name="Jeffery I.B."/>
            <person name="Cooney J.C."/>
            <person name="Kagawa T.F."/>
            <person name="Liu W."/>
            <person name="Song Y."/>
            <person name="Salvetti E."/>
            <person name="Wrobel A."/>
            <person name="Rasinkangas P."/>
            <person name="Parkhill J."/>
            <person name="Rea M.C."/>
            <person name="O'Sullivan O."/>
            <person name="Ritari J."/>
            <person name="Douillard F.P."/>
            <person name="Paul Ross R."/>
            <person name="Yang R."/>
            <person name="Briner A.E."/>
            <person name="Felis G.E."/>
            <person name="de Vos W.M."/>
            <person name="Barrangou R."/>
            <person name="Klaenhammer T.R."/>
            <person name="Caufield P.W."/>
            <person name="Cui Y."/>
            <person name="Zhang H."/>
            <person name="O'Toole P.W."/>
        </authorList>
    </citation>
    <scope>NUCLEOTIDE SEQUENCE [LARGE SCALE GENOMIC DNA]</scope>
    <source>
        <strain evidence="3 4">DSM 23829</strain>
    </source>
</reference>
<proteinExistence type="predicted"/>
<dbReference type="InterPro" id="IPR025007">
    <property type="entry name" value="DUF3899"/>
</dbReference>
<feature type="transmembrane region" description="Helical" evidence="1">
    <location>
        <begin position="59"/>
        <end position="77"/>
    </location>
</feature>
<keyword evidence="1" id="KW-1133">Transmembrane helix</keyword>
<feature type="domain" description="DUF3899" evidence="2">
    <location>
        <begin position="1"/>
        <end position="78"/>
    </location>
</feature>
<accession>A0A0R2B308</accession>
<dbReference type="Pfam" id="PF13038">
    <property type="entry name" value="DUF3899"/>
    <property type="match status" value="1"/>
</dbReference>
<evidence type="ECO:0000259" key="2">
    <source>
        <dbReference type="Pfam" id="PF13038"/>
    </source>
</evidence>
<keyword evidence="4" id="KW-1185">Reference proteome</keyword>
<dbReference type="PATRIC" id="fig|1423781.4.peg.1266"/>
<comment type="caution">
    <text evidence="3">The sequence shown here is derived from an EMBL/GenBank/DDBJ whole genome shotgun (WGS) entry which is preliminary data.</text>
</comment>
<evidence type="ECO:0000256" key="1">
    <source>
        <dbReference type="SAM" id="Phobius"/>
    </source>
</evidence>
<dbReference type="Proteomes" id="UP000052012">
    <property type="component" value="Unassembled WGS sequence"/>
</dbReference>
<evidence type="ECO:0000313" key="3">
    <source>
        <dbReference type="EMBL" id="KRM69340.1"/>
    </source>
</evidence>
<organism evidence="3 4">
    <name type="scientific">Apilactobacillus ozensis DSM 23829 = JCM 17196</name>
    <dbReference type="NCBI Taxonomy" id="1423781"/>
    <lineage>
        <taxon>Bacteria</taxon>
        <taxon>Bacillati</taxon>
        <taxon>Bacillota</taxon>
        <taxon>Bacilli</taxon>
        <taxon>Lactobacillales</taxon>
        <taxon>Lactobacillaceae</taxon>
        <taxon>Apilactobacillus</taxon>
    </lineage>
</organism>